<evidence type="ECO:0000313" key="7">
    <source>
        <dbReference type="EMBL" id="KAK3088126.1"/>
    </source>
</evidence>
<feature type="disulfide bond" evidence="5">
    <location>
        <begin position="429"/>
        <end position="439"/>
    </location>
</feature>
<organism evidence="7 8">
    <name type="scientific">Pinctada imbricata</name>
    <name type="common">Atlantic pearl-oyster</name>
    <name type="synonym">Pinctada martensii</name>
    <dbReference type="NCBI Taxonomy" id="66713"/>
    <lineage>
        <taxon>Eukaryota</taxon>
        <taxon>Metazoa</taxon>
        <taxon>Spiralia</taxon>
        <taxon>Lophotrochozoa</taxon>
        <taxon>Mollusca</taxon>
        <taxon>Bivalvia</taxon>
        <taxon>Autobranchia</taxon>
        <taxon>Pteriomorphia</taxon>
        <taxon>Pterioida</taxon>
        <taxon>Pterioidea</taxon>
        <taxon>Pteriidae</taxon>
        <taxon>Pinctada</taxon>
    </lineage>
</organism>
<feature type="disulfide bond" evidence="5">
    <location>
        <begin position="105"/>
        <end position="115"/>
    </location>
</feature>
<dbReference type="SMART" id="SM00202">
    <property type="entry name" value="SR"/>
    <property type="match status" value="6"/>
</dbReference>
<dbReference type="FunFam" id="3.10.250.10:FF:000011">
    <property type="entry name" value="Scavenger receptor class A member 5"/>
    <property type="match status" value="2"/>
</dbReference>
<comment type="caution">
    <text evidence="5">Lacks conserved residue(s) required for the propagation of feature annotation.</text>
</comment>
<evidence type="ECO:0000256" key="4">
    <source>
        <dbReference type="ARBA" id="ARBA00023180"/>
    </source>
</evidence>
<dbReference type="SUPFAM" id="SSF56487">
    <property type="entry name" value="SRCR-like"/>
    <property type="match status" value="6"/>
</dbReference>
<dbReference type="EMBL" id="VSWD01000011">
    <property type="protein sequence ID" value="KAK3088126.1"/>
    <property type="molecule type" value="Genomic_DNA"/>
</dbReference>
<dbReference type="InterPro" id="IPR001190">
    <property type="entry name" value="SRCR"/>
</dbReference>
<comment type="caution">
    <text evidence="7">The sequence shown here is derived from an EMBL/GenBank/DDBJ whole genome shotgun (WGS) entry which is preliminary data.</text>
</comment>
<dbReference type="PANTHER" id="PTHR19331:SF465">
    <property type="entry name" value="EGG PEPTIDE SPERACT RECEPTOR"/>
    <property type="match status" value="1"/>
</dbReference>
<sequence>MKVLPQDHAILKKFQVVLIHQQLTLEECSVLPPANIRLVGPTASEGRVEVNINGVWGTVCDDQFDSNDAEVVCRMLGSKSPVHLAAVEAAFGSGTGKIHYDELNCAGSETDLSACPLGTTFHDCFHSEDAGVICDSADIKFRLAGSNDTSSGRVEVRINGRWGTVCDDLFDSGSAKVVCKQLGLPSAQAYPFSFGPGTGDIWLDDVICMGSEGNLLECNQTEIGNNDCEHSEDVGVICTDTPPKLQARLVNGSRPDEGRLEVNIGGGWGTVCDDSFDNDAATVVCNMLGYSGGRARSFANAYFGQGKGGILMDDVTCTGTETSLGECPFSGFGVSDCDHDEDVGVICHSETSQLYNIKVRLANGQSPSEGRVEILLNGRWGTVCDDDFDDREAKVICDMLNFTNGTAIGVSEAYFGQGSGPIYMDDLQCTGREDSIAVCQFAGFGTNDCDHDEDAGVICDAQQQNLTVRLVGGKAANEGRLEVLHAGIWGTVCDDYWSNSNNAKVVCRMLGYPTGNAEAVTGAYFGQGSGQVWLDNVRCRGSENSLDACRHAPFGVNNCDHDEDVGVRCASTSESPIRLHGGTTPYEGRVEVFHDGHWGTVCNDGFNQNAAKVVCNSIGYPSSNPMIINQTFGAPPSRYIWFDGLRCMGNETSLDLCRHNNFGNNDCDHSEDVAVRCRAHGIKCYHCDGLEDPAKCQETLQCAAGEVCEEANYIAGGVSRYSLTCQSKLVCDAIKSGNFVGRRKRQGQTLDVKCCETPLCNRDLISKKPGTGGGTTGTCQDDPKVDCNVLDLTNICANPQAAKVYCRKHCGLCP</sequence>
<dbReference type="Gene3D" id="2.10.60.10">
    <property type="entry name" value="CD59"/>
    <property type="match status" value="1"/>
</dbReference>
<feature type="domain" description="SRCR" evidence="6">
    <location>
        <begin position="359"/>
        <end position="460"/>
    </location>
</feature>
<feature type="disulfide bond" evidence="5">
    <location>
        <begin position="208"/>
        <end position="218"/>
    </location>
</feature>
<keyword evidence="1" id="KW-0732">Signal</keyword>
<keyword evidence="2" id="KW-0677">Repeat</keyword>
<dbReference type="PANTHER" id="PTHR19331">
    <property type="entry name" value="SCAVENGER RECEPTOR DOMAIN-CONTAINING"/>
    <property type="match status" value="1"/>
</dbReference>
<dbReference type="SUPFAM" id="SSF57302">
    <property type="entry name" value="Snake toxin-like"/>
    <property type="match status" value="1"/>
</dbReference>
<name>A0AA88XMJ9_PINIB</name>
<dbReference type="FunFam" id="3.10.250.10:FF:000026">
    <property type="entry name" value="Tequila, isoform D"/>
    <property type="match status" value="1"/>
</dbReference>
<keyword evidence="4" id="KW-0325">Glycoprotein</keyword>
<dbReference type="FunFam" id="3.10.250.10:FF:000001">
    <property type="entry name" value="Lysyl oxidase 4 isoform X1"/>
    <property type="match status" value="3"/>
</dbReference>
<feature type="disulfide bond" evidence="5">
    <location>
        <begin position="539"/>
        <end position="549"/>
    </location>
</feature>
<dbReference type="InterPro" id="IPR036772">
    <property type="entry name" value="SRCR-like_dom_sf"/>
</dbReference>
<feature type="domain" description="SRCR" evidence="6">
    <location>
        <begin position="247"/>
        <end position="348"/>
    </location>
</feature>
<proteinExistence type="predicted"/>
<dbReference type="Gene3D" id="3.10.250.10">
    <property type="entry name" value="SRCR-like domain"/>
    <property type="match status" value="6"/>
</dbReference>
<feature type="disulfide bond" evidence="5">
    <location>
        <begin position="317"/>
        <end position="327"/>
    </location>
</feature>
<evidence type="ECO:0000256" key="2">
    <source>
        <dbReference type="ARBA" id="ARBA00022737"/>
    </source>
</evidence>
<evidence type="ECO:0000313" key="8">
    <source>
        <dbReference type="Proteomes" id="UP001186944"/>
    </source>
</evidence>
<feature type="disulfide bond" evidence="5">
    <location>
        <begin position="73"/>
        <end position="134"/>
    </location>
</feature>
<dbReference type="Proteomes" id="UP001186944">
    <property type="component" value="Unassembled WGS sequence"/>
</dbReference>
<keyword evidence="3 5" id="KW-1015">Disulfide bond</keyword>
<feature type="domain" description="SRCR" evidence="6">
    <location>
        <begin position="141"/>
        <end position="239"/>
    </location>
</feature>
<feature type="domain" description="SRCR" evidence="6">
    <location>
        <begin position="577"/>
        <end position="678"/>
    </location>
</feature>
<feature type="disulfide bond" evidence="5">
    <location>
        <begin position="647"/>
        <end position="657"/>
    </location>
</feature>
<accession>A0AA88XMJ9</accession>
<dbReference type="PROSITE" id="PS50287">
    <property type="entry name" value="SRCR_2"/>
    <property type="match status" value="6"/>
</dbReference>
<dbReference type="PROSITE" id="PS00420">
    <property type="entry name" value="SRCR_1"/>
    <property type="match status" value="3"/>
</dbReference>
<protein>
    <recommendedName>
        <fullName evidence="6">SRCR domain-containing protein</fullName>
    </recommendedName>
</protein>
<dbReference type="Pfam" id="PF00530">
    <property type="entry name" value="SRCR"/>
    <property type="match status" value="6"/>
</dbReference>
<reference evidence="7" key="1">
    <citation type="submission" date="2019-08" db="EMBL/GenBank/DDBJ databases">
        <title>The improved chromosome-level genome for the pearl oyster Pinctada fucata martensii using PacBio sequencing and Hi-C.</title>
        <authorList>
            <person name="Zheng Z."/>
        </authorList>
    </citation>
    <scope>NUCLEOTIDE SEQUENCE</scope>
    <source>
        <strain evidence="7">ZZ-2019</strain>
        <tissue evidence="7">Adductor muscle</tissue>
    </source>
</reference>
<evidence type="ECO:0000256" key="1">
    <source>
        <dbReference type="ARBA" id="ARBA00022729"/>
    </source>
</evidence>
<feature type="domain" description="SRCR" evidence="6">
    <location>
        <begin position="36"/>
        <end position="135"/>
    </location>
</feature>
<feature type="disulfide bond" evidence="5">
    <location>
        <begin position="60"/>
        <end position="124"/>
    </location>
</feature>
<evidence type="ECO:0000256" key="3">
    <source>
        <dbReference type="ARBA" id="ARBA00023157"/>
    </source>
</evidence>
<evidence type="ECO:0000256" key="5">
    <source>
        <dbReference type="PROSITE-ProRule" id="PRU00196"/>
    </source>
</evidence>
<dbReference type="GO" id="GO:0016020">
    <property type="term" value="C:membrane"/>
    <property type="evidence" value="ECO:0007669"/>
    <property type="project" value="InterPro"/>
</dbReference>
<dbReference type="PRINTS" id="PR00258">
    <property type="entry name" value="SPERACTRCPTR"/>
</dbReference>
<evidence type="ECO:0000259" key="6">
    <source>
        <dbReference type="PROSITE" id="PS50287"/>
    </source>
</evidence>
<feature type="domain" description="SRCR" evidence="6">
    <location>
        <begin position="468"/>
        <end position="570"/>
    </location>
</feature>
<dbReference type="InterPro" id="IPR045860">
    <property type="entry name" value="Snake_toxin-like_sf"/>
</dbReference>
<dbReference type="AlphaFoldDB" id="A0AA88XMJ9"/>
<gene>
    <name evidence="7" type="ORF">FSP39_015045</name>
</gene>
<keyword evidence="8" id="KW-1185">Reference proteome</keyword>